<dbReference type="RefSeq" id="WP_386755113.1">
    <property type="nucleotide sequence ID" value="NZ_JBHSNM010000003.1"/>
</dbReference>
<protein>
    <submittedName>
        <fullName evidence="3">Serine hydrolase domain-containing protein</fullName>
        <ecNumber evidence="3">3.-.-.-</ecNumber>
    </submittedName>
</protein>
<evidence type="ECO:0000259" key="2">
    <source>
        <dbReference type="Pfam" id="PF00144"/>
    </source>
</evidence>
<dbReference type="GO" id="GO:0016787">
    <property type="term" value="F:hydrolase activity"/>
    <property type="evidence" value="ECO:0007669"/>
    <property type="project" value="UniProtKB-KW"/>
</dbReference>
<sequence length="377" mass="40225">MKRLLVTSLLALTTSTVHAADGCLDQAVDAHAFTGGAGQIAIAALAPDGSRDMRVLGTPATGEGLQGSEGFRLASITKTYVAATALRLAEQGRLELQAPIDRYLPDNWMKLLASDGYQPHAMTVRQLLSHTSGMADAAQAPQFIATLKAHPHTQWTREGDLHDLVEWTDPVGRPGEKFAYSDTGYVLLGAIIEHITGQTLPQAARAQLHLDTLGVPGTYWERYEKPVGGPRAHQRYEGLDTYDWDPSMDLYGGGGLVAPPIDVAVFFDALLEGRVFSKPETLALMQSADGLPTDSQYRLGIFAYDLDGTAAAGHSGFWGTLVAREPVSGRTISGAVTDRADYPKLKQLVSDYVARAHAEATGRATCAATASAPATKP</sequence>
<dbReference type="Gene3D" id="3.40.710.10">
    <property type="entry name" value="DD-peptidase/beta-lactamase superfamily"/>
    <property type="match status" value="1"/>
</dbReference>
<keyword evidence="4" id="KW-1185">Reference proteome</keyword>
<feature type="chain" id="PRO_5046164137" evidence="1">
    <location>
        <begin position="20"/>
        <end position="377"/>
    </location>
</feature>
<reference evidence="4" key="1">
    <citation type="journal article" date="2019" name="Int. J. Syst. Evol. Microbiol.">
        <title>The Global Catalogue of Microorganisms (GCM) 10K type strain sequencing project: providing services to taxonomists for standard genome sequencing and annotation.</title>
        <authorList>
            <consortium name="The Broad Institute Genomics Platform"/>
            <consortium name="The Broad Institute Genome Sequencing Center for Infectious Disease"/>
            <person name="Wu L."/>
            <person name="Ma J."/>
        </authorList>
    </citation>
    <scope>NUCLEOTIDE SEQUENCE [LARGE SCALE GENOMIC DNA]</scope>
    <source>
        <strain evidence="4">KACC 11407</strain>
    </source>
</reference>
<dbReference type="SUPFAM" id="SSF56601">
    <property type="entry name" value="beta-lactamase/transpeptidase-like"/>
    <property type="match status" value="1"/>
</dbReference>
<keyword evidence="3" id="KW-0378">Hydrolase</keyword>
<dbReference type="InterPro" id="IPR012338">
    <property type="entry name" value="Beta-lactam/transpept-like"/>
</dbReference>
<evidence type="ECO:0000313" key="4">
    <source>
        <dbReference type="Proteomes" id="UP001596036"/>
    </source>
</evidence>
<feature type="domain" description="Beta-lactamase-related" evidence="2">
    <location>
        <begin position="60"/>
        <end position="333"/>
    </location>
</feature>
<proteinExistence type="predicted"/>
<name>A0ABW0SPY4_9GAMM</name>
<feature type="signal peptide" evidence="1">
    <location>
        <begin position="1"/>
        <end position="19"/>
    </location>
</feature>
<dbReference type="Pfam" id="PF00144">
    <property type="entry name" value="Beta-lactamase"/>
    <property type="match status" value="1"/>
</dbReference>
<dbReference type="InterPro" id="IPR050789">
    <property type="entry name" value="Diverse_Enzym_Activities"/>
</dbReference>
<dbReference type="EMBL" id="JBHSNM010000003">
    <property type="protein sequence ID" value="MFC5570672.1"/>
    <property type="molecule type" value="Genomic_DNA"/>
</dbReference>
<dbReference type="Proteomes" id="UP001596036">
    <property type="component" value="Unassembled WGS sequence"/>
</dbReference>
<gene>
    <name evidence="3" type="ORF">ACFPN1_11430</name>
</gene>
<comment type="caution">
    <text evidence="3">The sequence shown here is derived from an EMBL/GenBank/DDBJ whole genome shotgun (WGS) entry which is preliminary data.</text>
</comment>
<evidence type="ECO:0000313" key="3">
    <source>
        <dbReference type="EMBL" id="MFC5570672.1"/>
    </source>
</evidence>
<dbReference type="InterPro" id="IPR001466">
    <property type="entry name" value="Beta-lactam-related"/>
</dbReference>
<accession>A0ABW0SPY4</accession>
<keyword evidence="1" id="KW-0732">Signal</keyword>
<organism evidence="3 4">
    <name type="scientific">Lysobacter yangpyeongensis</name>
    <dbReference type="NCBI Taxonomy" id="346182"/>
    <lineage>
        <taxon>Bacteria</taxon>
        <taxon>Pseudomonadati</taxon>
        <taxon>Pseudomonadota</taxon>
        <taxon>Gammaproteobacteria</taxon>
        <taxon>Lysobacterales</taxon>
        <taxon>Lysobacteraceae</taxon>
        <taxon>Lysobacter</taxon>
    </lineage>
</organism>
<dbReference type="PANTHER" id="PTHR43283">
    <property type="entry name" value="BETA-LACTAMASE-RELATED"/>
    <property type="match status" value="1"/>
</dbReference>
<evidence type="ECO:0000256" key="1">
    <source>
        <dbReference type="SAM" id="SignalP"/>
    </source>
</evidence>
<dbReference type="EC" id="3.-.-.-" evidence="3"/>